<protein>
    <submittedName>
        <fullName evidence="4">Tetratricopeptide repeat-containing protein</fullName>
    </submittedName>
</protein>
<keyword evidence="3" id="KW-0472">Membrane</keyword>
<keyword evidence="5" id="KW-1185">Reference proteome</keyword>
<keyword evidence="3" id="KW-0812">Transmembrane</keyword>
<dbReference type="Gene3D" id="1.10.4030.10">
    <property type="entry name" value="Porin chaperone SurA, peptide-binding domain"/>
    <property type="match status" value="1"/>
</dbReference>
<feature type="coiled-coil region" evidence="2">
    <location>
        <begin position="354"/>
        <end position="392"/>
    </location>
</feature>
<evidence type="ECO:0000256" key="3">
    <source>
        <dbReference type="SAM" id="Phobius"/>
    </source>
</evidence>
<dbReference type="EMBL" id="FUWM01000012">
    <property type="protein sequence ID" value="SJZ72582.1"/>
    <property type="molecule type" value="Genomic_DNA"/>
</dbReference>
<dbReference type="PROSITE" id="PS50005">
    <property type="entry name" value="TPR"/>
    <property type="match status" value="2"/>
</dbReference>
<organism evidence="4 5">
    <name type="scientific">Selenihalanaerobacter shriftii</name>
    <dbReference type="NCBI Taxonomy" id="142842"/>
    <lineage>
        <taxon>Bacteria</taxon>
        <taxon>Bacillati</taxon>
        <taxon>Bacillota</taxon>
        <taxon>Clostridia</taxon>
        <taxon>Halanaerobiales</taxon>
        <taxon>Halobacteroidaceae</taxon>
        <taxon>Selenihalanaerobacter</taxon>
    </lineage>
</organism>
<dbReference type="PANTHER" id="PTHR47245">
    <property type="entry name" value="PEPTIDYLPROLYL ISOMERASE"/>
    <property type="match status" value="1"/>
</dbReference>
<dbReference type="RefSeq" id="WP_078810126.1">
    <property type="nucleotide sequence ID" value="NZ_FUWM01000012.1"/>
</dbReference>
<dbReference type="PANTHER" id="PTHR47245:SF2">
    <property type="entry name" value="PEPTIDYL-PROLYL CIS-TRANS ISOMERASE HP_0175-RELATED"/>
    <property type="match status" value="1"/>
</dbReference>
<dbReference type="InterPro" id="IPR019734">
    <property type="entry name" value="TPR_rpt"/>
</dbReference>
<keyword evidence="2" id="KW-0175">Coiled coil</keyword>
<dbReference type="InterPro" id="IPR027304">
    <property type="entry name" value="Trigger_fact/SurA_dom_sf"/>
</dbReference>
<dbReference type="Pfam" id="PF13414">
    <property type="entry name" value="TPR_11"/>
    <property type="match status" value="1"/>
</dbReference>
<dbReference type="SUPFAM" id="SSF109998">
    <property type="entry name" value="Triger factor/SurA peptide-binding domain-like"/>
    <property type="match status" value="1"/>
</dbReference>
<dbReference type="InterPro" id="IPR011990">
    <property type="entry name" value="TPR-like_helical_dom_sf"/>
</dbReference>
<evidence type="ECO:0000313" key="5">
    <source>
        <dbReference type="Proteomes" id="UP000190625"/>
    </source>
</evidence>
<keyword evidence="3" id="KW-1133">Transmembrane helix</keyword>
<dbReference type="Pfam" id="PF13624">
    <property type="entry name" value="SurA_N_3"/>
    <property type="match status" value="1"/>
</dbReference>
<reference evidence="5" key="1">
    <citation type="submission" date="2017-02" db="EMBL/GenBank/DDBJ databases">
        <authorList>
            <person name="Varghese N."/>
            <person name="Submissions S."/>
        </authorList>
    </citation>
    <scope>NUCLEOTIDE SEQUENCE [LARGE SCALE GENOMIC DNA]</scope>
    <source>
        <strain evidence="5">ATCC BAA-73</strain>
    </source>
</reference>
<dbReference type="PROSITE" id="PS50293">
    <property type="entry name" value="TPR_REGION"/>
    <property type="match status" value="1"/>
</dbReference>
<keyword evidence="1" id="KW-0802">TPR repeat</keyword>
<dbReference type="STRING" id="142842.SAMN02745118_01665"/>
<sequence length="397" mass="45294">MLFDSLRNNSRILVYIVVVAFVAGGVLVGVSGLFNKSSSASQKRQTAQVQPGKQSIAIVNGKQISYTDYMQILQTMKRQYGGQISGNQILALKNKVLDQLINQELLLQKAKEDNLKVEVTDKEVQKQLDTLINNYAKSKKEFEKILVDRGLTLSGVKADLKTRLREQKLLQKIVNKLQSGVKVTNKEVKEAYKKAKGQEKLGKEFEKNKAKLKANLQKQKANQALGKALNKYKKEVNIKVNSVELRAFRAAQKDNLDKAASEYKQALELSPNATYLYINLAQVYQKQNNNETALKTYKKALNKDPKNLELRFALGKYYYQTSKKEKAVNEFNKASELAGDNLIAHYRLQGFYKKMGYEEKAKEEMKKVREIQKKLAEKQKKAKAQQKEMNKNIKLDE</sequence>
<dbReference type="InterPro" id="IPR050245">
    <property type="entry name" value="PrsA_foldase"/>
</dbReference>
<dbReference type="Gene3D" id="1.25.40.10">
    <property type="entry name" value="Tetratricopeptide repeat domain"/>
    <property type="match status" value="2"/>
</dbReference>
<evidence type="ECO:0000256" key="1">
    <source>
        <dbReference type="PROSITE-ProRule" id="PRU00339"/>
    </source>
</evidence>
<feature type="transmembrane region" description="Helical" evidence="3">
    <location>
        <begin position="12"/>
        <end position="34"/>
    </location>
</feature>
<dbReference type="Proteomes" id="UP000190625">
    <property type="component" value="Unassembled WGS sequence"/>
</dbReference>
<dbReference type="AlphaFoldDB" id="A0A1T4N022"/>
<feature type="repeat" description="TPR" evidence="1">
    <location>
        <begin position="308"/>
        <end position="341"/>
    </location>
</feature>
<gene>
    <name evidence="4" type="ORF">SAMN02745118_01665</name>
</gene>
<accession>A0A1T4N022</accession>
<dbReference type="SMART" id="SM00028">
    <property type="entry name" value="TPR"/>
    <property type="match status" value="3"/>
</dbReference>
<dbReference type="OrthoDB" id="14196at2"/>
<evidence type="ECO:0000256" key="2">
    <source>
        <dbReference type="SAM" id="Coils"/>
    </source>
</evidence>
<name>A0A1T4N022_9FIRM</name>
<proteinExistence type="predicted"/>
<dbReference type="SUPFAM" id="SSF48452">
    <property type="entry name" value="TPR-like"/>
    <property type="match status" value="1"/>
</dbReference>
<evidence type="ECO:0000313" key="4">
    <source>
        <dbReference type="EMBL" id="SJZ72582.1"/>
    </source>
</evidence>
<feature type="repeat" description="TPR" evidence="1">
    <location>
        <begin position="274"/>
        <end position="307"/>
    </location>
</feature>